<dbReference type="InterPro" id="IPR014001">
    <property type="entry name" value="Helicase_ATP-bd"/>
</dbReference>
<dbReference type="GO" id="GO:0006270">
    <property type="term" value="P:DNA replication initiation"/>
    <property type="evidence" value="ECO:0007669"/>
    <property type="project" value="TreeGrafter"/>
</dbReference>
<keyword evidence="7" id="KW-1185">Reference proteome</keyword>
<protein>
    <submittedName>
        <fullName evidence="6">Competence protein ComFA</fullName>
    </submittedName>
</protein>
<sequence>MTHFLMGRELLVSELKEDCLKENKSIISSGFIEAGKQQTCRRCGSNQPKDRQIAPCTCGEKCFYCIRCLQMGKVKQCSELYHVPEKNEFIPVKEPILTWQGRLSQQQEHASKEIETSIISGQTRLIWAVAGAGKTEMLFKGIEGAIRSGKRICIASPRTDVCLELAPRLKSAFQQVEQITLYGEMEGGYSYTQLVIATTHQLMRFREAFDVLIIDEIDAFPFDTDKALQFAAQKAKKTDGTIIYLSATPNKQMRQDIAQKKLAASILPARYHGFALPEPKAIWVGDWRKSILKRHKKAAIFKEVQRLLQANRRFLVFVPNIELMLEFSRCLKDFFPDCSFTSVSSEDEQRKEKVQKMRDESYQFILTTTILERGVTFRDIDVLVLGAEDRTFTEAALIQIAGRVGRHRDFPAGEVRYLHYGQTKALKSAITQIKKMNTLAHERGLLIEK</sequence>
<dbReference type="GO" id="GO:0016787">
    <property type="term" value="F:hydrolase activity"/>
    <property type="evidence" value="ECO:0007669"/>
    <property type="project" value="InterPro"/>
</dbReference>
<dbReference type="InterPro" id="IPR001650">
    <property type="entry name" value="Helicase_C-like"/>
</dbReference>
<dbReference type="EMBL" id="FNJW01000008">
    <property type="protein sequence ID" value="SDQ40648.1"/>
    <property type="molecule type" value="Genomic_DNA"/>
</dbReference>
<dbReference type="InterPro" id="IPR027417">
    <property type="entry name" value="P-loop_NTPase"/>
</dbReference>
<proteinExistence type="predicted"/>
<accession>A0A1H1ALU0</accession>
<dbReference type="PROSITE" id="PS51194">
    <property type="entry name" value="HELICASE_CTER"/>
    <property type="match status" value="1"/>
</dbReference>
<dbReference type="CDD" id="cd18785">
    <property type="entry name" value="SF2_C"/>
    <property type="match status" value="1"/>
</dbReference>
<keyword evidence="1" id="KW-0547">Nucleotide-binding</keyword>
<dbReference type="AlphaFoldDB" id="A0A1H1ALU0"/>
<dbReference type="SUPFAM" id="SSF52540">
    <property type="entry name" value="P-loop containing nucleoside triphosphate hydrolases"/>
    <property type="match status" value="1"/>
</dbReference>
<dbReference type="PANTHER" id="PTHR30580">
    <property type="entry name" value="PRIMOSOMAL PROTEIN N"/>
    <property type="match status" value="1"/>
</dbReference>
<gene>
    <name evidence="6" type="ORF">SAMN04487752_2159</name>
</gene>
<dbReference type="Proteomes" id="UP000199481">
    <property type="component" value="Unassembled WGS sequence"/>
</dbReference>
<dbReference type="OrthoDB" id="2077914at2"/>
<feature type="domain" description="Helicase ATP-binding" evidence="4">
    <location>
        <begin position="115"/>
        <end position="267"/>
    </location>
</feature>
<evidence type="ECO:0000313" key="6">
    <source>
        <dbReference type="EMBL" id="SDQ40648.1"/>
    </source>
</evidence>
<reference evidence="7" key="1">
    <citation type="submission" date="2016-10" db="EMBL/GenBank/DDBJ databases">
        <authorList>
            <person name="Varghese N."/>
            <person name="Submissions S."/>
        </authorList>
    </citation>
    <scope>NUCLEOTIDE SEQUENCE [LARGE SCALE GENOMIC DNA]</scope>
    <source>
        <strain evidence="7">MPL-11</strain>
    </source>
</reference>
<evidence type="ECO:0000256" key="3">
    <source>
        <dbReference type="ARBA" id="ARBA00023125"/>
    </source>
</evidence>
<dbReference type="SMART" id="SM00487">
    <property type="entry name" value="DEXDc"/>
    <property type="match status" value="1"/>
</dbReference>
<dbReference type="PROSITE" id="PS51192">
    <property type="entry name" value="HELICASE_ATP_BIND_1"/>
    <property type="match status" value="1"/>
</dbReference>
<dbReference type="GO" id="GO:0006310">
    <property type="term" value="P:DNA recombination"/>
    <property type="evidence" value="ECO:0007669"/>
    <property type="project" value="TreeGrafter"/>
</dbReference>
<dbReference type="RefSeq" id="WP_089977814.1">
    <property type="nucleotide sequence ID" value="NZ_CP084916.1"/>
</dbReference>
<dbReference type="GO" id="GO:0043138">
    <property type="term" value="F:3'-5' DNA helicase activity"/>
    <property type="evidence" value="ECO:0007669"/>
    <property type="project" value="TreeGrafter"/>
</dbReference>
<dbReference type="Pfam" id="PF00271">
    <property type="entry name" value="Helicase_C"/>
    <property type="match status" value="1"/>
</dbReference>
<dbReference type="GO" id="GO:0006302">
    <property type="term" value="P:double-strand break repair"/>
    <property type="evidence" value="ECO:0007669"/>
    <property type="project" value="TreeGrafter"/>
</dbReference>
<dbReference type="InterPro" id="IPR006935">
    <property type="entry name" value="Helicase/UvrB_N"/>
</dbReference>
<keyword evidence="3" id="KW-0238">DNA-binding</keyword>
<feature type="domain" description="Helicase C-terminal" evidence="5">
    <location>
        <begin position="303"/>
        <end position="449"/>
    </location>
</feature>
<evidence type="ECO:0000313" key="7">
    <source>
        <dbReference type="Proteomes" id="UP000199481"/>
    </source>
</evidence>
<dbReference type="Gene3D" id="3.40.50.300">
    <property type="entry name" value="P-loop containing nucleotide triphosphate hydrolases"/>
    <property type="match status" value="2"/>
</dbReference>
<dbReference type="PANTHER" id="PTHR30580:SF1">
    <property type="entry name" value="COMF OPERON PROTEIN 1"/>
    <property type="match status" value="1"/>
</dbReference>
<dbReference type="SMART" id="SM00490">
    <property type="entry name" value="HELICc"/>
    <property type="match status" value="1"/>
</dbReference>
<evidence type="ECO:0000259" key="4">
    <source>
        <dbReference type="PROSITE" id="PS51192"/>
    </source>
</evidence>
<evidence type="ECO:0000256" key="1">
    <source>
        <dbReference type="ARBA" id="ARBA00022741"/>
    </source>
</evidence>
<name>A0A1H1ALU0_9LACT</name>
<dbReference type="Pfam" id="PF04851">
    <property type="entry name" value="ResIII"/>
    <property type="match status" value="1"/>
</dbReference>
<keyword evidence="2" id="KW-0067">ATP-binding</keyword>
<evidence type="ECO:0000256" key="2">
    <source>
        <dbReference type="ARBA" id="ARBA00022840"/>
    </source>
</evidence>
<organism evidence="6 7">
    <name type="scientific">Carnobacterium viridans</name>
    <dbReference type="NCBI Taxonomy" id="174587"/>
    <lineage>
        <taxon>Bacteria</taxon>
        <taxon>Bacillati</taxon>
        <taxon>Bacillota</taxon>
        <taxon>Bacilli</taxon>
        <taxon>Lactobacillales</taxon>
        <taxon>Carnobacteriaceae</taxon>
        <taxon>Carnobacterium</taxon>
    </lineage>
</organism>
<evidence type="ECO:0000259" key="5">
    <source>
        <dbReference type="PROSITE" id="PS51194"/>
    </source>
</evidence>
<dbReference type="GO" id="GO:0005524">
    <property type="term" value="F:ATP binding"/>
    <property type="evidence" value="ECO:0007669"/>
    <property type="project" value="UniProtKB-KW"/>
</dbReference>
<dbReference type="GO" id="GO:0003677">
    <property type="term" value="F:DNA binding"/>
    <property type="evidence" value="ECO:0007669"/>
    <property type="project" value="UniProtKB-KW"/>
</dbReference>